<keyword evidence="8" id="KW-1185">Reference proteome</keyword>
<keyword evidence="3" id="KW-0133">Cell shape</keyword>
<dbReference type="InterPro" id="IPR007221">
    <property type="entry name" value="MreC"/>
</dbReference>
<evidence type="ECO:0000256" key="1">
    <source>
        <dbReference type="ARBA" id="ARBA00009369"/>
    </source>
</evidence>
<evidence type="ECO:0000256" key="5">
    <source>
        <dbReference type="SAM" id="Coils"/>
    </source>
</evidence>
<feature type="coiled-coil region" evidence="5">
    <location>
        <begin position="50"/>
        <end position="101"/>
    </location>
</feature>
<evidence type="ECO:0000256" key="2">
    <source>
        <dbReference type="ARBA" id="ARBA00013855"/>
    </source>
</evidence>
<dbReference type="InterPro" id="IPR042175">
    <property type="entry name" value="Cell/Rod_MreC_2"/>
</dbReference>
<proteinExistence type="inferred from homology"/>
<dbReference type="EMBL" id="JACHWY010000001">
    <property type="protein sequence ID" value="MBB3047125.1"/>
    <property type="molecule type" value="Genomic_DNA"/>
</dbReference>
<dbReference type="InterPro" id="IPR055342">
    <property type="entry name" value="MreC_beta-barrel_core"/>
</dbReference>
<dbReference type="InterPro" id="IPR042177">
    <property type="entry name" value="Cell/Rod_1"/>
</dbReference>
<dbReference type="PIRSF" id="PIRSF038471">
    <property type="entry name" value="MreC"/>
    <property type="match status" value="1"/>
</dbReference>
<dbReference type="Gene3D" id="2.40.10.350">
    <property type="entry name" value="Rod shape-determining protein MreC, domain 2"/>
    <property type="match status" value="1"/>
</dbReference>
<dbReference type="GO" id="GO:0005886">
    <property type="term" value="C:plasma membrane"/>
    <property type="evidence" value="ECO:0007669"/>
    <property type="project" value="TreeGrafter"/>
</dbReference>
<dbReference type="Proteomes" id="UP000537130">
    <property type="component" value="Unassembled WGS sequence"/>
</dbReference>
<dbReference type="AlphaFoldDB" id="A0A7W4W453"/>
<evidence type="ECO:0000259" key="6">
    <source>
        <dbReference type="Pfam" id="PF04085"/>
    </source>
</evidence>
<evidence type="ECO:0000313" key="8">
    <source>
        <dbReference type="Proteomes" id="UP000537130"/>
    </source>
</evidence>
<dbReference type="Pfam" id="PF04085">
    <property type="entry name" value="MreC"/>
    <property type="match status" value="1"/>
</dbReference>
<feature type="domain" description="Rod shape-determining protein MreC beta-barrel core" evidence="6">
    <location>
        <begin position="110"/>
        <end position="256"/>
    </location>
</feature>
<dbReference type="GO" id="GO:0008360">
    <property type="term" value="P:regulation of cell shape"/>
    <property type="evidence" value="ECO:0007669"/>
    <property type="project" value="UniProtKB-KW"/>
</dbReference>
<dbReference type="FunFam" id="2.40.10.350:FF:000002">
    <property type="entry name" value="Cell shape-determining protein MreC"/>
    <property type="match status" value="1"/>
</dbReference>
<accession>A0A7W4W453</accession>
<evidence type="ECO:0000256" key="4">
    <source>
        <dbReference type="ARBA" id="ARBA00032089"/>
    </source>
</evidence>
<evidence type="ECO:0000256" key="3">
    <source>
        <dbReference type="ARBA" id="ARBA00022960"/>
    </source>
</evidence>
<name>A0A7W4W453_9GAMM</name>
<dbReference type="Gene3D" id="2.40.10.340">
    <property type="entry name" value="Rod shape-determining protein MreC, domain 1"/>
    <property type="match status" value="1"/>
</dbReference>
<reference evidence="7 8" key="1">
    <citation type="submission" date="2020-08" db="EMBL/GenBank/DDBJ databases">
        <title>Genomic Encyclopedia of Type Strains, Phase III (KMG-III): the genomes of soil and plant-associated and newly described type strains.</title>
        <authorList>
            <person name="Whitman W."/>
        </authorList>
    </citation>
    <scope>NUCLEOTIDE SEQUENCE [LARGE SCALE GENOMIC DNA]</scope>
    <source>
        <strain evidence="7 8">CECT 8654</strain>
    </source>
</reference>
<organism evidence="7 8">
    <name type="scientific">Litorivivens lipolytica</name>
    <dbReference type="NCBI Taxonomy" id="1524264"/>
    <lineage>
        <taxon>Bacteria</taxon>
        <taxon>Pseudomonadati</taxon>
        <taxon>Pseudomonadota</taxon>
        <taxon>Gammaproteobacteria</taxon>
        <taxon>Litorivivens</taxon>
    </lineage>
</organism>
<gene>
    <name evidence="7" type="ORF">FHR99_001361</name>
</gene>
<comment type="similarity">
    <text evidence="1">Belongs to the MreC family.</text>
</comment>
<evidence type="ECO:0000313" key="7">
    <source>
        <dbReference type="EMBL" id="MBB3047125.1"/>
    </source>
</evidence>
<sequence length="264" mass="28317">MRLLVLSVVALLLVQAARSGWLDKPLAYVSSISLPIYKLTEIPGEIGRSLEGLFTGRESLREENARLRAEALVLQAKTQKLASLRAENIRLRELLNSANHKEESVLVAEVIGLAADPSSHIIVIDKGLSHGVREGQAVIDADGLVGQVVNVAYTHSRVMMITDNTHALSVQVNRNGVRAIVEGSGLIDLLELSHVAATTDIQVGDLLVSSGLGGRFPVGYPVARVSEVTIDPGEPFAIVKARPLAQLDKTQFVLLVFAREVGDG</sequence>
<protein>
    <recommendedName>
        <fullName evidence="2">Cell shape-determining protein MreC</fullName>
    </recommendedName>
    <alternativeName>
        <fullName evidence="4">Cell shape protein MreC</fullName>
    </alternativeName>
</protein>
<dbReference type="NCBIfam" id="TIGR00219">
    <property type="entry name" value="mreC"/>
    <property type="match status" value="1"/>
</dbReference>
<dbReference type="PANTHER" id="PTHR34138">
    <property type="entry name" value="CELL SHAPE-DETERMINING PROTEIN MREC"/>
    <property type="match status" value="1"/>
</dbReference>
<keyword evidence="5" id="KW-0175">Coiled coil</keyword>
<dbReference type="PANTHER" id="PTHR34138:SF1">
    <property type="entry name" value="CELL SHAPE-DETERMINING PROTEIN MREC"/>
    <property type="match status" value="1"/>
</dbReference>
<comment type="caution">
    <text evidence="7">The sequence shown here is derived from an EMBL/GenBank/DDBJ whole genome shotgun (WGS) entry which is preliminary data.</text>
</comment>